<accession>A0A644WDI8</accession>
<proteinExistence type="predicted"/>
<evidence type="ECO:0008006" key="2">
    <source>
        <dbReference type="Google" id="ProtNLM"/>
    </source>
</evidence>
<protein>
    <recommendedName>
        <fullName evidence="2">TolB-like 6-blade propeller-like</fullName>
    </recommendedName>
</protein>
<dbReference type="PROSITE" id="PS51257">
    <property type="entry name" value="PROKAR_LIPOPROTEIN"/>
    <property type="match status" value="1"/>
</dbReference>
<name>A0A644WDI8_9ZZZZ</name>
<organism evidence="1">
    <name type="scientific">bioreactor metagenome</name>
    <dbReference type="NCBI Taxonomy" id="1076179"/>
    <lineage>
        <taxon>unclassified sequences</taxon>
        <taxon>metagenomes</taxon>
        <taxon>ecological metagenomes</taxon>
    </lineage>
</organism>
<gene>
    <name evidence="1" type="ORF">SDC9_47781</name>
</gene>
<dbReference type="SUPFAM" id="SSF50969">
    <property type="entry name" value="YVTN repeat-like/Quinoprotein amine dehydrogenase"/>
    <property type="match status" value="1"/>
</dbReference>
<reference evidence="1" key="1">
    <citation type="submission" date="2019-08" db="EMBL/GenBank/DDBJ databases">
        <authorList>
            <person name="Kucharzyk K."/>
            <person name="Murdoch R.W."/>
            <person name="Higgins S."/>
            <person name="Loffler F."/>
        </authorList>
    </citation>
    <scope>NUCLEOTIDE SEQUENCE</scope>
</reference>
<comment type="caution">
    <text evidence="1">The sequence shown here is derived from an EMBL/GenBank/DDBJ whole genome shotgun (WGS) entry which is preliminary data.</text>
</comment>
<dbReference type="EMBL" id="VSSQ01000803">
    <property type="protein sequence ID" value="MPM01541.1"/>
    <property type="molecule type" value="Genomic_DNA"/>
</dbReference>
<evidence type="ECO:0000313" key="1">
    <source>
        <dbReference type="EMBL" id="MPM01541.1"/>
    </source>
</evidence>
<sequence length="321" mass="36879">MKTYCFVLLILLCSCQQKTENKSFPTNKLLGKEIVFDEIFDIIDMIIVDDYLVVTSAQSDTLVHIYSLPDIKLVSKMGLKGEAPFNLVYSLLFKGSGSKLIIGGFDNGKAVKYFQIQDDIVTEIQTSKVFFNEALNDAYAMNDSILIYNSIFDLTLRKINMKNHSVSDICQFPKDNHQESFFYSNKGKLGINNTSIVYAYFYKDQIDFMDLTGKLIKRIVGKNDSSSISIDNMNMNYMSYVNLYAGTNYFYLLHRGQTLSDYLNNNLNDRLEVYSGDGQLQNEYSFEIPPIIFVVDEKRNILYGYNGMYKDVLLVYKLEQS</sequence>
<dbReference type="InterPro" id="IPR011044">
    <property type="entry name" value="Quino_amine_DH_bsu"/>
</dbReference>
<dbReference type="AlphaFoldDB" id="A0A644WDI8"/>